<evidence type="ECO:0000313" key="6">
    <source>
        <dbReference type="EMBL" id="GIJ66825.1"/>
    </source>
</evidence>
<dbReference type="InterPro" id="IPR027417">
    <property type="entry name" value="P-loop_NTPase"/>
</dbReference>
<organism evidence="6 7">
    <name type="scientific">Virgisporangium ochraceum</name>
    <dbReference type="NCBI Taxonomy" id="65505"/>
    <lineage>
        <taxon>Bacteria</taxon>
        <taxon>Bacillati</taxon>
        <taxon>Actinomycetota</taxon>
        <taxon>Actinomycetes</taxon>
        <taxon>Micromonosporales</taxon>
        <taxon>Micromonosporaceae</taxon>
        <taxon>Virgisporangium</taxon>
    </lineage>
</organism>
<evidence type="ECO:0000259" key="5">
    <source>
        <dbReference type="PROSITE" id="PS50893"/>
    </source>
</evidence>
<dbReference type="EMBL" id="BOPH01000021">
    <property type="protein sequence ID" value="GIJ66825.1"/>
    <property type="molecule type" value="Genomic_DNA"/>
</dbReference>
<dbReference type="AlphaFoldDB" id="A0A8J3ZR75"/>
<reference evidence="6" key="1">
    <citation type="submission" date="2021-01" db="EMBL/GenBank/DDBJ databases">
        <title>Whole genome shotgun sequence of Virgisporangium ochraceum NBRC 16418.</title>
        <authorList>
            <person name="Komaki H."/>
            <person name="Tamura T."/>
        </authorList>
    </citation>
    <scope>NUCLEOTIDE SEQUENCE</scope>
    <source>
        <strain evidence="6">NBRC 16418</strain>
    </source>
</reference>
<dbReference type="Gene3D" id="3.40.50.300">
    <property type="entry name" value="P-loop containing nucleotide triphosphate hydrolases"/>
    <property type="match status" value="1"/>
</dbReference>
<dbReference type="PANTHER" id="PTHR43335">
    <property type="entry name" value="ABC TRANSPORTER, ATP-BINDING PROTEIN"/>
    <property type="match status" value="1"/>
</dbReference>
<evidence type="ECO:0000256" key="3">
    <source>
        <dbReference type="ARBA" id="ARBA00022741"/>
    </source>
</evidence>
<evidence type="ECO:0000256" key="2">
    <source>
        <dbReference type="ARBA" id="ARBA00022448"/>
    </source>
</evidence>
<comment type="similarity">
    <text evidence="1">Belongs to the ABC transporter superfamily.</text>
</comment>
<dbReference type="SMART" id="SM00382">
    <property type="entry name" value="AAA"/>
    <property type="match status" value="1"/>
</dbReference>
<comment type="caution">
    <text evidence="6">The sequence shown here is derived from an EMBL/GenBank/DDBJ whole genome shotgun (WGS) entry which is preliminary data.</text>
</comment>
<accession>A0A8J3ZR75</accession>
<dbReference type="PANTHER" id="PTHR43335:SF4">
    <property type="entry name" value="ABC TRANSPORTER, ATP-BINDING PROTEIN"/>
    <property type="match status" value="1"/>
</dbReference>
<keyword evidence="4" id="KW-0067">ATP-binding</keyword>
<dbReference type="Proteomes" id="UP000635606">
    <property type="component" value="Unassembled WGS sequence"/>
</dbReference>
<dbReference type="InterPro" id="IPR003593">
    <property type="entry name" value="AAA+_ATPase"/>
</dbReference>
<proteinExistence type="inferred from homology"/>
<sequence length="240" mass="24897">MAVGAVIEVDGLTKRYGDTTAVDDLTFTVPGGSIVGLLGANGSGKTTTMRMLLGLAAPTTGRATIGGRAYAAIPEPARVVGAVLDAAQFHPGRTGRDHLRAFATAAGVATDRADALLARVGIADAGNRRVRGYSLGMRQRLALATALLGDPRVLVLDEPANGLDPHGIRWLRDFLHAQRDEGRTVLLSSHVLAEVARVVDHVVVLSRGRLVAQGDVASIIALTGAGTLEDAFLKLTGDPS</sequence>
<feature type="domain" description="ABC transporter" evidence="5">
    <location>
        <begin position="7"/>
        <end position="232"/>
    </location>
</feature>
<dbReference type="GO" id="GO:0016887">
    <property type="term" value="F:ATP hydrolysis activity"/>
    <property type="evidence" value="ECO:0007669"/>
    <property type="project" value="InterPro"/>
</dbReference>
<evidence type="ECO:0000313" key="7">
    <source>
        <dbReference type="Proteomes" id="UP000635606"/>
    </source>
</evidence>
<protein>
    <recommendedName>
        <fullName evidence="5">ABC transporter domain-containing protein</fullName>
    </recommendedName>
</protein>
<name>A0A8J3ZR75_9ACTN</name>
<dbReference type="RefSeq" id="WP_239160056.1">
    <property type="nucleotide sequence ID" value="NZ_BOPH01000021.1"/>
</dbReference>
<dbReference type="InterPro" id="IPR003439">
    <property type="entry name" value="ABC_transporter-like_ATP-bd"/>
</dbReference>
<dbReference type="Pfam" id="PF00005">
    <property type="entry name" value="ABC_tran"/>
    <property type="match status" value="1"/>
</dbReference>
<dbReference type="InterPro" id="IPR017871">
    <property type="entry name" value="ABC_transporter-like_CS"/>
</dbReference>
<keyword evidence="2" id="KW-0813">Transport</keyword>
<dbReference type="SUPFAM" id="SSF52540">
    <property type="entry name" value="P-loop containing nucleoside triphosphate hydrolases"/>
    <property type="match status" value="1"/>
</dbReference>
<dbReference type="PROSITE" id="PS50893">
    <property type="entry name" value="ABC_TRANSPORTER_2"/>
    <property type="match status" value="1"/>
</dbReference>
<evidence type="ECO:0000256" key="1">
    <source>
        <dbReference type="ARBA" id="ARBA00005417"/>
    </source>
</evidence>
<dbReference type="GO" id="GO:0005524">
    <property type="term" value="F:ATP binding"/>
    <property type="evidence" value="ECO:0007669"/>
    <property type="project" value="UniProtKB-KW"/>
</dbReference>
<dbReference type="PROSITE" id="PS00211">
    <property type="entry name" value="ABC_TRANSPORTER_1"/>
    <property type="match status" value="1"/>
</dbReference>
<keyword evidence="3" id="KW-0547">Nucleotide-binding</keyword>
<evidence type="ECO:0000256" key="4">
    <source>
        <dbReference type="ARBA" id="ARBA00022840"/>
    </source>
</evidence>
<gene>
    <name evidence="6" type="ORF">Voc01_017420</name>
</gene>
<keyword evidence="7" id="KW-1185">Reference proteome</keyword>